<organism evidence="1 2">
    <name type="scientific">[Brevibacterium] flavum</name>
    <dbReference type="NCBI Taxonomy" id="92706"/>
    <lineage>
        <taxon>Bacteria</taxon>
        <taxon>Bacillati</taxon>
        <taxon>Actinomycetota</taxon>
        <taxon>Actinomycetes</taxon>
        <taxon>Mycobacteriales</taxon>
        <taxon>Corynebacteriaceae</taxon>
        <taxon>Corynebacterium</taxon>
    </lineage>
</organism>
<dbReference type="PATRIC" id="fig|92706.3.peg.2532"/>
<accession>A0A0F6WR75</accession>
<dbReference type="Proteomes" id="UP000034037">
    <property type="component" value="Chromosome"/>
</dbReference>
<proteinExistence type="predicted"/>
<dbReference type="HOGENOM" id="CLU_196609_0_0_11"/>
<keyword evidence="2" id="KW-1185">Reference proteome</keyword>
<sequence>MHSETTKKNPTTAAQLDAQIEELMEFAQFVGECFDSIALDEVGHQRDRLTKEEDRQVMSLLFFIPRITRLIGEATKRRAEL</sequence>
<dbReference type="AlphaFoldDB" id="A0A0F6WR75"/>
<gene>
    <name evidence="1" type="ORF">YH66_12100</name>
</gene>
<dbReference type="RefSeq" id="WP_040072913.1">
    <property type="nucleotide sequence ID" value="NZ_CP011309.1"/>
</dbReference>
<dbReference type="EMBL" id="CP011309">
    <property type="protein sequence ID" value="AKF28232.1"/>
    <property type="molecule type" value="Genomic_DNA"/>
</dbReference>
<protein>
    <submittedName>
        <fullName evidence="1">Uncharacterized protein</fullName>
    </submittedName>
</protein>
<reference evidence="1 2" key="1">
    <citation type="submission" date="2015-04" db="EMBL/GenBank/DDBJ databases">
        <title>Complete Genome Sequence of Brevibacterium flavum ATCC 15168.</title>
        <authorList>
            <person name="Ahn J."/>
            <person name="Park G."/>
            <person name="Jeon W."/>
            <person name="Jang Y."/>
            <person name="Jang M."/>
            <person name="Lee H."/>
            <person name="Lee H."/>
        </authorList>
    </citation>
    <scope>NUCLEOTIDE SEQUENCE [LARGE SCALE GENOMIC DNA]</scope>
    <source>
        <strain evidence="1 2">ATCC 15168</strain>
    </source>
</reference>
<evidence type="ECO:0000313" key="2">
    <source>
        <dbReference type="Proteomes" id="UP000034037"/>
    </source>
</evidence>
<evidence type="ECO:0000313" key="1">
    <source>
        <dbReference type="EMBL" id="AKF28232.1"/>
    </source>
</evidence>
<name>A0A0F6WR75_9CORY</name>